<dbReference type="OrthoDB" id="429967at2759"/>
<dbReference type="InterPro" id="IPR008554">
    <property type="entry name" value="Glutaredoxin-like"/>
</dbReference>
<dbReference type="AlphaFoldDB" id="A0A4U5MSS1"/>
<dbReference type="Pfam" id="PF05768">
    <property type="entry name" value="Glrx-like"/>
    <property type="match status" value="1"/>
</dbReference>
<keyword evidence="3" id="KW-1185">Reference proteome</keyword>
<dbReference type="InterPro" id="IPR052565">
    <property type="entry name" value="Glutaredoxin-like_YDR286C"/>
</dbReference>
<dbReference type="Gene3D" id="3.40.30.10">
    <property type="entry name" value="Glutaredoxin"/>
    <property type="match status" value="1"/>
</dbReference>
<proteinExistence type="inferred from homology"/>
<keyword evidence="1" id="KW-0813">Transport</keyword>
<dbReference type="PANTHER" id="PTHR33558">
    <property type="entry name" value="GLUTAREDOXIN-LIKE PROTEIN C5ORF63 HOMOLOG"/>
    <property type="match status" value="1"/>
</dbReference>
<dbReference type="EMBL" id="AZBU02000006">
    <property type="protein sequence ID" value="TKR72771.1"/>
    <property type="molecule type" value="Genomic_DNA"/>
</dbReference>
<organism evidence="2 3">
    <name type="scientific">Steinernema carpocapsae</name>
    <name type="common">Entomopathogenic nematode</name>
    <dbReference type="NCBI Taxonomy" id="34508"/>
    <lineage>
        <taxon>Eukaryota</taxon>
        <taxon>Metazoa</taxon>
        <taxon>Ecdysozoa</taxon>
        <taxon>Nematoda</taxon>
        <taxon>Chromadorea</taxon>
        <taxon>Rhabditida</taxon>
        <taxon>Tylenchina</taxon>
        <taxon>Panagrolaimomorpha</taxon>
        <taxon>Strongyloidoidea</taxon>
        <taxon>Steinernematidae</taxon>
        <taxon>Steinernema</taxon>
    </lineage>
</organism>
<accession>A0A4U5MSS1</accession>
<evidence type="ECO:0000256" key="1">
    <source>
        <dbReference type="RuleBase" id="RU363082"/>
    </source>
</evidence>
<comment type="caution">
    <text evidence="2">The sequence shown here is derived from an EMBL/GenBank/DDBJ whole genome shotgun (WGS) entry which is preliminary data.</text>
</comment>
<gene>
    <name evidence="2" type="ORF">L596_020175</name>
</gene>
<protein>
    <recommendedName>
        <fullName evidence="1">Glutaredoxin-like protein</fullName>
    </recommendedName>
</protein>
<evidence type="ECO:0000313" key="2">
    <source>
        <dbReference type="EMBL" id="TKR72771.1"/>
    </source>
</evidence>
<sequence length="108" mass="12554">MHSLARISQAVSISGIRRFSSAAPTKLQFQLVTSDHCSLCFHFKKHFGNYVSSRGLDWTLQEVDIQSDKDLFEKYKYDIPVLLLDGNLVLKHRFSRILLERHLGIYEE</sequence>
<dbReference type="SUPFAM" id="SSF52833">
    <property type="entry name" value="Thioredoxin-like"/>
    <property type="match status" value="1"/>
</dbReference>
<evidence type="ECO:0000313" key="3">
    <source>
        <dbReference type="Proteomes" id="UP000298663"/>
    </source>
</evidence>
<reference evidence="2 3" key="1">
    <citation type="journal article" date="2015" name="Genome Biol.">
        <title>Comparative genomics of Steinernema reveals deeply conserved gene regulatory networks.</title>
        <authorList>
            <person name="Dillman A.R."/>
            <person name="Macchietto M."/>
            <person name="Porter C.F."/>
            <person name="Rogers A."/>
            <person name="Williams B."/>
            <person name="Antoshechkin I."/>
            <person name="Lee M.M."/>
            <person name="Goodwin Z."/>
            <person name="Lu X."/>
            <person name="Lewis E.E."/>
            <person name="Goodrich-Blair H."/>
            <person name="Stock S.P."/>
            <person name="Adams B.J."/>
            <person name="Sternberg P.W."/>
            <person name="Mortazavi A."/>
        </authorList>
    </citation>
    <scope>NUCLEOTIDE SEQUENCE [LARGE SCALE GENOMIC DNA]</scope>
    <source>
        <strain evidence="2 3">ALL</strain>
    </source>
</reference>
<reference evidence="2 3" key="2">
    <citation type="journal article" date="2019" name="G3 (Bethesda)">
        <title>Hybrid Assembly of the Genome of the Entomopathogenic Nematode Steinernema carpocapsae Identifies the X-Chromosome.</title>
        <authorList>
            <person name="Serra L."/>
            <person name="Macchietto M."/>
            <person name="Macias-Munoz A."/>
            <person name="McGill C.J."/>
            <person name="Rodriguez I.M."/>
            <person name="Rodriguez B."/>
            <person name="Murad R."/>
            <person name="Mortazavi A."/>
        </authorList>
    </citation>
    <scope>NUCLEOTIDE SEQUENCE [LARGE SCALE GENOMIC DNA]</scope>
    <source>
        <strain evidence="2 3">ALL</strain>
    </source>
</reference>
<name>A0A4U5MSS1_STECR</name>
<keyword evidence="1" id="KW-0249">Electron transport</keyword>
<dbReference type="Proteomes" id="UP000298663">
    <property type="component" value="Unassembled WGS sequence"/>
</dbReference>
<comment type="similarity">
    <text evidence="1">Belongs to the glutaredoxin family.</text>
</comment>
<dbReference type="InterPro" id="IPR036249">
    <property type="entry name" value="Thioredoxin-like_sf"/>
</dbReference>
<dbReference type="PANTHER" id="PTHR33558:SF1">
    <property type="entry name" value="GLUTAREDOXIN-LIKE PROTEIN C5ORF63 HOMOLOG"/>
    <property type="match status" value="1"/>
</dbReference>